<reference evidence="1 2" key="1">
    <citation type="submission" date="2016-10" db="EMBL/GenBank/DDBJ databases">
        <title>Lutibacter sp. LPB0138, isolated from marine gastropod.</title>
        <authorList>
            <person name="Kim E."/>
            <person name="Yi H."/>
        </authorList>
    </citation>
    <scope>NUCLEOTIDE SEQUENCE [LARGE SCALE GENOMIC DNA]</scope>
    <source>
        <strain evidence="1 2">LPB0138</strain>
    </source>
</reference>
<dbReference type="Proteomes" id="UP000176050">
    <property type="component" value="Chromosome"/>
</dbReference>
<dbReference type="AlphaFoldDB" id="A0A1D8P7C2"/>
<evidence type="ECO:0000313" key="2">
    <source>
        <dbReference type="Proteomes" id="UP000176050"/>
    </source>
</evidence>
<keyword evidence="2" id="KW-1185">Reference proteome</keyword>
<dbReference type="STRING" id="1850246.LPB138_07280"/>
<accession>A0A1D8P7C2</accession>
<name>A0A1D8P7C2_9FLAO</name>
<gene>
    <name evidence="1" type="ORF">LPB138_07280</name>
</gene>
<dbReference type="RefSeq" id="WP_070236630.1">
    <property type="nucleotide sequence ID" value="NZ_CP017478.1"/>
</dbReference>
<evidence type="ECO:0000313" key="1">
    <source>
        <dbReference type="EMBL" id="AOW20487.1"/>
    </source>
</evidence>
<protein>
    <submittedName>
        <fullName evidence="1">Uncharacterized protein</fullName>
    </submittedName>
</protein>
<organism evidence="1 2">
    <name type="scientific">Urechidicola croceus</name>
    <dbReference type="NCBI Taxonomy" id="1850246"/>
    <lineage>
        <taxon>Bacteria</taxon>
        <taxon>Pseudomonadati</taxon>
        <taxon>Bacteroidota</taxon>
        <taxon>Flavobacteriia</taxon>
        <taxon>Flavobacteriales</taxon>
        <taxon>Flavobacteriaceae</taxon>
        <taxon>Urechidicola</taxon>
    </lineage>
</organism>
<sequence length="103" mass="12285">MKTALIISKHFDFLSVNFISNLIDKNKEYHVCFVREIQKSYDYFDYLENRTKSEQIDFSLVNIRNKNITPEKAAKRYLNTRREINNIVVIDESNLSMLFDLLS</sequence>
<dbReference type="KEGG" id="lul:LPB138_07280"/>
<proteinExistence type="predicted"/>
<dbReference type="EMBL" id="CP017478">
    <property type="protein sequence ID" value="AOW20487.1"/>
    <property type="molecule type" value="Genomic_DNA"/>
</dbReference>